<dbReference type="InterPro" id="IPR013830">
    <property type="entry name" value="SGNH_hydro"/>
</dbReference>
<feature type="domain" description="SGNH hydrolase-type esterase" evidence="1">
    <location>
        <begin position="154"/>
        <end position="341"/>
    </location>
</feature>
<keyword evidence="4" id="KW-1185">Reference proteome</keyword>
<dbReference type="EMBL" id="LQCK02000023">
    <property type="protein sequence ID" value="KZB94922.1"/>
    <property type="molecule type" value="Genomic_DNA"/>
</dbReference>
<accession>A0A175Y2E4</accession>
<evidence type="ECO:0000313" key="4">
    <source>
        <dbReference type="Proteomes" id="UP000078460"/>
    </source>
</evidence>
<dbReference type="Pfam" id="PF13472">
    <property type="entry name" value="Lipase_GDSL_2"/>
    <property type="match status" value="1"/>
</dbReference>
<dbReference type="InterPro" id="IPR037461">
    <property type="entry name" value="CtCE2-like_dom"/>
</dbReference>
<dbReference type="GO" id="GO:0052689">
    <property type="term" value="F:carboxylic ester hydrolase activity"/>
    <property type="evidence" value="ECO:0007669"/>
    <property type="project" value="InterPro"/>
</dbReference>
<dbReference type="InterPro" id="IPR052762">
    <property type="entry name" value="PCW_deacetylase/CE"/>
</dbReference>
<gene>
    <name evidence="3" type="ORF">AVM11_07135</name>
</gene>
<dbReference type="PANTHER" id="PTHR37834:SF2">
    <property type="entry name" value="ESTERASE, SGNH HYDROLASE-TYPE"/>
    <property type="match status" value="1"/>
</dbReference>
<dbReference type="InterPro" id="IPR040794">
    <property type="entry name" value="CE2_N"/>
</dbReference>
<organism evidence="3 4">
    <name type="scientific">Sphingomonas melonis TY</name>
    <dbReference type="NCBI Taxonomy" id="621456"/>
    <lineage>
        <taxon>Bacteria</taxon>
        <taxon>Pseudomonadati</taxon>
        <taxon>Pseudomonadota</taxon>
        <taxon>Alphaproteobacteria</taxon>
        <taxon>Sphingomonadales</taxon>
        <taxon>Sphingomonadaceae</taxon>
        <taxon>Sphingomonas</taxon>
    </lineage>
</organism>
<dbReference type="InterPro" id="IPR036514">
    <property type="entry name" value="SGNH_hydro_sf"/>
</dbReference>
<dbReference type="Gene3D" id="3.40.50.1110">
    <property type="entry name" value="SGNH hydrolase"/>
    <property type="match status" value="1"/>
</dbReference>
<evidence type="ECO:0000313" key="3">
    <source>
        <dbReference type="EMBL" id="KZB94922.1"/>
    </source>
</evidence>
<evidence type="ECO:0000259" key="2">
    <source>
        <dbReference type="Pfam" id="PF17996"/>
    </source>
</evidence>
<dbReference type="Proteomes" id="UP000078460">
    <property type="component" value="Unassembled WGS sequence"/>
</dbReference>
<dbReference type="CDD" id="cd01831">
    <property type="entry name" value="Endoglucanase_E_like"/>
    <property type="match status" value="1"/>
</dbReference>
<dbReference type="STRING" id="621456.BJP26_18340"/>
<proteinExistence type="predicted"/>
<comment type="caution">
    <text evidence="3">The sequence shown here is derived from an EMBL/GenBank/DDBJ whole genome shotgun (WGS) entry which is preliminary data.</text>
</comment>
<dbReference type="Gene3D" id="2.60.120.260">
    <property type="entry name" value="Galactose-binding domain-like"/>
    <property type="match status" value="1"/>
</dbReference>
<dbReference type="PANTHER" id="PTHR37834">
    <property type="entry name" value="GDSL-LIKE LIPASE/ACYLHYDROLASE DOMAIN PROTEIN (AFU_ORTHOLOGUE AFUA_2G00620)"/>
    <property type="match status" value="1"/>
</dbReference>
<evidence type="ECO:0008006" key="5">
    <source>
        <dbReference type="Google" id="ProtNLM"/>
    </source>
</evidence>
<feature type="domain" description="Carbohydrate esterase 2 N-terminal" evidence="2">
    <location>
        <begin position="50"/>
        <end position="145"/>
    </location>
</feature>
<sequence length="369" mass="38935">MLATLAAASPSPAPTAPSATIRALGPGAAVGAPIALHVGGRFVTAGGVGAQAGYRRQWPGSYLEGRFRGPAVDLSIGPGAVSLRIGIDGQAPIALVRPAVGTYRIAAPGDGDHRIRIDVVSESQAEPTTLRGLTAPVGTTPLAPPLPRPRQIEFIGDSHTVGYGDSATTTECTQDQVWTTTDTRQGPAAVTAAHYNADYQVNAISGRGIVRNYDGFAAPTVPQAYPFALFDGRSVDPTAGWHPQVVVIGLGTNDFSTALKPGERWPTRDALHLDYERTYLAFVQGLRRRLSDAFILLRATDLADGEIAREAGRVADALQRAGDRRTAFVRVPGLRFAACHAHPDLADDRNIAATLISVIDRQANVWTAS</sequence>
<dbReference type="SUPFAM" id="SSF52266">
    <property type="entry name" value="SGNH hydrolase"/>
    <property type="match status" value="1"/>
</dbReference>
<dbReference type="AlphaFoldDB" id="A0A175Y2E4"/>
<dbReference type="Pfam" id="PF17996">
    <property type="entry name" value="CE2_N"/>
    <property type="match status" value="1"/>
</dbReference>
<evidence type="ECO:0000259" key="1">
    <source>
        <dbReference type="Pfam" id="PF13472"/>
    </source>
</evidence>
<protein>
    <recommendedName>
        <fullName evidence="5">Lipase</fullName>
    </recommendedName>
</protein>
<name>A0A175Y2E4_9SPHN</name>
<reference evidence="3" key="1">
    <citation type="submission" date="2016-03" db="EMBL/GenBank/DDBJ databases">
        <title>Sphingomonas melonis TY, whole genome shotgun sequencing.</title>
        <authorList>
            <person name="Wang H."/>
            <person name="Zhu P."/>
        </authorList>
    </citation>
    <scope>NUCLEOTIDE SEQUENCE [LARGE SCALE GENOMIC DNA]</scope>
    <source>
        <strain evidence="3">TY</strain>
    </source>
</reference>